<evidence type="ECO:0000256" key="1">
    <source>
        <dbReference type="SAM" id="Coils"/>
    </source>
</evidence>
<dbReference type="Proteomes" id="UP000515129">
    <property type="component" value="Unplaced"/>
</dbReference>
<name>A0A6P6NG07_CARAU</name>
<gene>
    <name evidence="3" type="primary">LOC113079919</name>
</gene>
<sequence length="421" mass="48897">MSNFKDKGPRLETSENQLMFVSSHTQREVVPSEFSWRSEFIHDLHPATERTALLYHLSYLDLGKFPKLERLIREQAVETQMLFGSSEAVLMKCVATGSNLVSSVFPMLMTAFEKNKPVLALRSLEKARTWINDIIRAMDATVQRYYQHIQSVARCTSDVIQEKKEREEKRTENTQVKSLQEAVAKLEEELRKHNRDMKELERKIKDKDCELQNHIAHTSEKQSGIWMHLLQFIAMTDPADTAKTESLNADLSYLTSEKDDLQARKQTIQVKLTDLQLKLSTCKIHPGVIPSPVHLEDVQLCLLQIQQILIELQKFWENVRTLLDSMKDQSFVEEDLFQDLKEGFLTSIKATGKYWQRFGECCQRAQVIFSVQSKDAFKFLETNPSSLSKDEWEKQRRSITERLNEISPRVSSIAAITERYY</sequence>
<evidence type="ECO:0000313" key="2">
    <source>
        <dbReference type="Proteomes" id="UP000515129"/>
    </source>
</evidence>
<organism evidence="2 3">
    <name type="scientific">Carassius auratus</name>
    <name type="common">Goldfish</name>
    <dbReference type="NCBI Taxonomy" id="7957"/>
    <lineage>
        <taxon>Eukaryota</taxon>
        <taxon>Metazoa</taxon>
        <taxon>Chordata</taxon>
        <taxon>Craniata</taxon>
        <taxon>Vertebrata</taxon>
        <taxon>Euteleostomi</taxon>
        <taxon>Actinopterygii</taxon>
        <taxon>Neopterygii</taxon>
        <taxon>Teleostei</taxon>
        <taxon>Ostariophysi</taxon>
        <taxon>Cypriniformes</taxon>
        <taxon>Cyprinidae</taxon>
        <taxon>Cyprininae</taxon>
        <taxon>Carassius</taxon>
    </lineage>
</organism>
<dbReference type="GeneID" id="113079919"/>
<dbReference type="AlphaFoldDB" id="A0A6P6NG07"/>
<keyword evidence="2" id="KW-1185">Reference proteome</keyword>
<feature type="coiled-coil region" evidence="1">
    <location>
        <begin position="162"/>
        <end position="217"/>
    </location>
</feature>
<dbReference type="SUPFAM" id="SSF58100">
    <property type="entry name" value="Bacterial hemolysins"/>
    <property type="match status" value="1"/>
</dbReference>
<dbReference type="RefSeq" id="XP_026107932.1">
    <property type="nucleotide sequence ID" value="XM_026252147.1"/>
</dbReference>
<evidence type="ECO:0000313" key="3">
    <source>
        <dbReference type="RefSeq" id="XP_026107932.1"/>
    </source>
</evidence>
<accession>A0A6P6NG07</accession>
<keyword evidence="1" id="KW-0175">Coiled coil</keyword>
<proteinExistence type="predicted"/>
<dbReference type="OrthoDB" id="8901425at2759"/>
<dbReference type="KEGG" id="caua:113079919"/>
<protein>
    <submittedName>
        <fullName evidence="3">Uncharacterized protein LOC113079919</fullName>
    </submittedName>
</protein>
<reference evidence="3" key="1">
    <citation type="submission" date="2025-08" db="UniProtKB">
        <authorList>
            <consortium name="RefSeq"/>
        </authorList>
    </citation>
    <scope>IDENTIFICATION</scope>
    <source>
        <strain evidence="3">Wakin</strain>
        <tissue evidence="3">Muscle</tissue>
    </source>
</reference>